<sequence>MFFKDVIISKIENLSRAINNFPCNGPCFGDDVFMNSTEESADYSIINCKKVDYEKNLRDTGENFQIDDYEVFQLTR</sequence>
<organism evidence="1 2">
    <name type="scientific">Rhizophagus irregularis</name>
    <dbReference type="NCBI Taxonomy" id="588596"/>
    <lineage>
        <taxon>Eukaryota</taxon>
        <taxon>Fungi</taxon>
        <taxon>Fungi incertae sedis</taxon>
        <taxon>Mucoromycota</taxon>
        <taxon>Glomeromycotina</taxon>
        <taxon>Glomeromycetes</taxon>
        <taxon>Glomerales</taxon>
        <taxon>Glomeraceae</taxon>
        <taxon>Rhizophagus</taxon>
    </lineage>
</organism>
<name>A0A2N1MCQ6_9GLOM</name>
<dbReference type="EMBL" id="LLXL01003072">
    <property type="protein sequence ID" value="PKK59379.1"/>
    <property type="molecule type" value="Genomic_DNA"/>
</dbReference>
<dbReference type="AlphaFoldDB" id="A0A2N1MCQ6"/>
<gene>
    <name evidence="1" type="ORF">RhiirC2_762761</name>
</gene>
<reference evidence="1 2" key="2">
    <citation type="submission" date="2017-10" db="EMBL/GenBank/DDBJ databases">
        <title>Extensive intraspecific genome diversity in a model arbuscular mycorrhizal fungus.</title>
        <authorList>
            <person name="Chen E.C.H."/>
            <person name="Morin E."/>
            <person name="Baudet D."/>
            <person name="Noel J."/>
            <person name="Ndikumana S."/>
            <person name="Charron P."/>
            <person name="St-Onge C."/>
            <person name="Giorgi J."/>
            <person name="Grigoriev I.V."/>
            <person name="Roux C."/>
            <person name="Martin F.M."/>
            <person name="Corradi N."/>
        </authorList>
    </citation>
    <scope>NUCLEOTIDE SEQUENCE [LARGE SCALE GENOMIC DNA]</scope>
    <source>
        <strain evidence="1 2">C2</strain>
    </source>
</reference>
<reference evidence="1 2" key="1">
    <citation type="submission" date="2016-04" db="EMBL/GenBank/DDBJ databases">
        <title>Genome analyses suggest a sexual origin of heterokaryosis in a supposedly ancient asexual fungus.</title>
        <authorList>
            <person name="Ropars J."/>
            <person name="Sedzielewska K."/>
            <person name="Noel J."/>
            <person name="Charron P."/>
            <person name="Farinelli L."/>
            <person name="Marton T."/>
            <person name="Kruger M."/>
            <person name="Pelin A."/>
            <person name="Brachmann A."/>
            <person name="Corradi N."/>
        </authorList>
    </citation>
    <scope>NUCLEOTIDE SEQUENCE [LARGE SCALE GENOMIC DNA]</scope>
    <source>
        <strain evidence="1 2">C2</strain>
    </source>
</reference>
<protein>
    <recommendedName>
        <fullName evidence="3">TLDc domain-containing protein</fullName>
    </recommendedName>
</protein>
<evidence type="ECO:0000313" key="1">
    <source>
        <dbReference type="EMBL" id="PKK59379.1"/>
    </source>
</evidence>
<evidence type="ECO:0008006" key="3">
    <source>
        <dbReference type="Google" id="ProtNLM"/>
    </source>
</evidence>
<evidence type="ECO:0000313" key="2">
    <source>
        <dbReference type="Proteomes" id="UP000233469"/>
    </source>
</evidence>
<dbReference type="Proteomes" id="UP000233469">
    <property type="component" value="Unassembled WGS sequence"/>
</dbReference>
<accession>A0A2N1MCQ6</accession>
<proteinExistence type="predicted"/>
<comment type="caution">
    <text evidence="1">The sequence shown here is derived from an EMBL/GenBank/DDBJ whole genome shotgun (WGS) entry which is preliminary data.</text>
</comment>